<keyword evidence="6" id="KW-0969">Cilium</keyword>
<dbReference type="NCBIfam" id="TIGR03170">
    <property type="entry name" value="flgA_cterm"/>
    <property type="match status" value="1"/>
</dbReference>
<dbReference type="RefSeq" id="WP_076197236.1">
    <property type="nucleotide sequence ID" value="NZ_CP019236.1"/>
</dbReference>
<dbReference type="AlphaFoldDB" id="A0A1P8JS88"/>
<organism evidence="6 7">
    <name type="scientific">Rhodoferax koreensis</name>
    <dbReference type="NCBI Taxonomy" id="1842727"/>
    <lineage>
        <taxon>Bacteria</taxon>
        <taxon>Pseudomonadati</taxon>
        <taxon>Pseudomonadota</taxon>
        <taxon>Betaproteobacteria</taxon>
        <taxon>Burkholderiales</taxon>
        <taxon>Comamonadaceae</taxon>
        <taxon>Rhodoferax</taxon>
    </lineage>
</organism>
<evidence type="ECO:0000259" key="5">
    <source>
        <dbReference type="SMART" id="SM00858"/>
    </source>
</evidence>
<evidence type="ECO:0000313" key="6">
    <source>
        <dbReference type="EMBL" id="APW36622.1"/>
    </source>
</evidence>
<name>A0A1P8JS88_9BURK</name>
<keyword evidence="2 4" id="KW-0732">Signal</keyword>
<dbReference type="STRING" id="1842727.RD110_04870"/>
<dbReference type="InterPro" id="IPR017585">
    <property type="entry name" value="SAF_FlgA"/>
</dbReference>
<evidence type="ECO:0000313" key="7">
    <source>
        <dbReference type="Proteomes" id="UP000186609"/>
    </source>
</evidence>
<accession>A0A1P8JS88</accession>
<dbReference type="GO" id="GO:0044780">
    <property type="term" value="P:bacterial-type flagellum assembly"/>
    <property type="evidence" value="ECO:0007669"/>
    <property type="project" value="InterPro"/>
</dbReference>
<dbReference type="Pfam" id="PF17656">
    <property type="entry name" value="ChapFlgA_N"/>
    <property type="match status" value="1"/>
</dbReference>
<comment type="function">
    <text evidence="4">Involved in the assembly process of the P-ring formation. It may associate with FlgF on the rod constituting a structure essential for the P-ring assembly or may act as a modulator protein for the P-ring assembly.</text>
</comment>
<feature type="signal peptide" evidence="4">
    <location>
        <begin position="1"/>
        <end position="23"/>
    </location>
</feature>
<dbReference type="InterPro" id="IPR013974">
    <property type="entry name" value="SAF"/>
</dbReference>
<proteinExistence type="inferred from homology"/>
<feature type="domain" description="SAF" evidence="5">
    <location>
        <begin position="114"/>
        <end position="176"/>
    </location>
</feature>
<dbReference type="SMART" id="SM00858">
    <property type="entry name" value="SAF"/>
    <property type="match status" value="1"/>
</dbReference>
<keyword evidence="3 4" id="KW-0574">Periplasm</keyword>
<evidence type="ECO:0000256" key="3">
    <source>
        <dbReference type="ARBA" id="ARBA00022764"/>
    </source>
</evidence>
<dbReference type="PANTHER" id="PTHR36307:SF1">
    <property type="entry name" value="FLAGELLA BASAL BODY P-RING FORMATION PROTEIN FLGA"/>
    <property type="match status" value="1"/>
</dbReference>
<dbReference type="PANTHER" id="PTHR36307">
    <property type="entry name" value="FLAGELLA BASAL BODY P-RING FORMATION PROTEIN FLGA"/>
    <property type="match status" value="1"/>
</dbReference>
<reference evidence="6 7" key="1">
    <citation type="submission" date="2017-01" db="EMBL/GenBank/DDBJ databases">
        <authorList>
            <person name="Mah S.A."/>
            <person name="Swanson W.J."/>
            <person name="Moy G.W."/>
            <person name="Vacquier V.D."/>
        </authorList>
    </citation>
    <scope>NUCLEOTIDE SEQUENCE [LARGE SCALE GENOMIC DNA]</scope>
    <source>
        <strain evidence="6 7">DCY110</strain>
    </source>
</reference>
<keyword evidence="7" id="KW-1185">Reference proteome</keyword>
<dbReference type="InterPro" id="IPR039246">
    <property type="entry name" value="Flagellar_FlgA"/>
</dbReference>
<evidence type="ECO:0000256" key="2">
    <source>
        <dbReference type="ARBA" id="ARBA00022729"/>
    </source>
</evidence>
<dbReference type="Gene3D" id="2.30.30.760">
    <property type="match status" value="1"/>
</dbReference>
<dbReference type="GO" id="GO:0042597">
    <property type="term" value="C:periplasmic space"/>
    <property type="evidence" value="ECO:0007669"/>
    <property type="project" value="UniProtKB-SubCell"/>
</dbReference>
<comment type="similarity">
    <text evidence="4">Belongs to the FlgA family.</text>
</comment>
<feature type="chain" id="PRO_5011830919" description="Flagella basal body P-ring formation protein FlgA" evidence="4">
    <location>
        <begin position="24"/>
        <end position="238"/>
    </location>
</feature>
<evidence type="ECO:0000256" key="4">
    <source>
        <dbReference type="RuleBase" id="RU362063"/>
    </source>
</evidence>
<dbReference type="InterPro" id="IPR041231">
    <property type="entry name" value="FlgA_N"/>
</dbReference>
<keyword evidence="4" id="KW-1005">Bacterial flagellum biogenesis</keyword>
<dbReference type="KEGG" id="rhy:RD110_04870"/>
<dbReference type="Proteomes" id="UP000186609">
    <property type="component" value="Chromosome"/>
</dbReference>
<comment type="subcellular location">
    <subcellularLocation>
        <location evidence="1 4">Periplasm</location>
    </subcellularLocation>
</comment>
<evidence type="ECO:0000256" key="1">
    <source>
        <dbReference type="ARBA" id="ARBA00004418"/>
    </source>
</evidence>
<gene>
    <name evidence="6" type="ORF">RD110_04870</name>
</gene>
<dbReference type="EMBL" id="CP019236">
    <property type="protein sequence ID" value="APW36622.1"/>
    <property type="molecule type" value="Genomic_DNA"/>
</dbReference>
<keyword evidence="6" id="KW-0282">Flagellum</keyword>
<dbReference type="Pfam" id="PF13144">
    <property type="entry name" value="ChapFlgA"/>
    <property type="match status" value="1"/>
</dbReference>
<dbReference type="OrthoDB" id="8561436at2"/>
<keyword evidence="6" id="KW-0966">Cell projection</keyword>
<protein>
    <recommendedName>
        <fullName evidence="4">Flagella basal body P-ring formation protein FlgA</fullName>
    </recommendedName>
</protein>
<dbReference type="CDD" id="cd11614">
    <property type="entry name" value="SAF_CpaB_FlgA_like"/>
    <property type="match status" value="1"/>
</dbReference>
<sequence length="238" mass="25175">MQIRFAPSRLLVSLAVLACAAQAQVDPSQAYADSARKWLDDTVANATAGSNNPLRMEVSVGALDSRLRLAPCARVEPFLPPGTRLWGRSRIGLRCVDGATRWSVFLPVTVKAFGPAWVARAPVAAGAVLGPDDAAQAEVDWAEEASPVLANADIWVGQMAARNWAPGQTIRQSMVKAATVFQAGAQIRVLAEGPGFQVASDGQAMTAGVIGQPARVRMDNGRVMSGTVLDARTVRLEM</sequence>